<keyword evidence="1" id="KW-0472">Membrane</keyword>
<feature type="transmembrane region" description="Helical" evidence="1">
    <location>
        <begin position="271"/>
        <end position="293"/>
    </location>
</feature>
<protein>
    <submittedName>
        <fullName evidence="2">Uncharacterized protein</fullName>
    </submittedName>
</protein>
<keyword evidence="1" id="KW-0812">Transmembrane</keyword>
<accession>A0A917AX82</accession>
<organism evidence="2 3">
    <name type="scientific">Priestia taiwanensis</name>
    <dbReference type="NCBI Taxonomy" id="1347902"/>
    <lineage>
        <taxon>Bacteria</taxon>
        <taxon>Bacillati</taxon>
        <taxon>Bacillota</taxon>
        <taxon>Bacilli</taxon>
        <taxon>Bacillales</taxon>
        <taxon>Bacillaceae</taxon>
        <taxon>Priestia</taxon>
    </lineage>
</organism>
<dbReference type="Proteomes" id="UP000605259">
    <property type="component" value="Unassembled WGS sequence"/>
</dbReference>
<sequence length="368" mass="42325">MKLLLFEWKKMFRLKVPIILFLLTLICVSGLFIRNTMQQELIKEKKIETFSKYKSQVTGKVMYYNELLKKVGNSQMEEELTYLLPLVQELEKLLEHVQQDRWKEEVETEIKVYELADHYEAKYTQSIMQIGKKDRQKESKLNNELLERGLPKEDLDLSLQPAVFMKNVVSFFLAAPGFIVLLLLVGIVITKEFEDSTIKMVYALPISRATYTLVKFASLLVVGFVWLTLLFLLAYFLPTVFGPATEGDIFNYPLYTKEEAFMSTGTYVMQAIVYSIGYVTFALALFLFLAFLIRNTIVTYVLVFFLLLGGVIVSKNGVDIFVSPFTYQQVDHVILNVSAYYPTGLVVLIASTVILLFVTVEMNRKRGI</sequence>
<keyword evidence="1" id="KW-1133">Transmembrane helix</keyword>
<feature type="transmembrane region" description="Helical" evidence="1">
    <location>
        <begin position="12"/>
        <end position="33"/>
    </location>
</feature>
<proteinExistence type="predicted"/>
<dbReference type="GO" id="GO:0005886">
    <property type="term" value="C:plasma membrane"/>
    <property type="evidence" value="ECO:0007669"/>
    <property type="project" value="UniProtKB-SubCell"/>
</dbReference>
<feature type="transmembrane region" description="Helical" evidence="1">
    <location>
        <begin position="168"/>
        <end position="190"/>
    </location>
</feature>
<evidence type="ECO:0000313" key="3">
    <source>
        <dbReference type="Proteomes" id="UP000605259"/>
    </source>
</evidence>
<reference evidence="2" key="1">
    <citation type="journal article" date="2014" name="Int. J. Syst. Evol. Microbiol.">
        <title>Complete genome sequence of Corynebacterium casei LMG S-19264T (=DSM 44701T), isolated from a smear-ripened cheese.</title>
        <authorList>
            <consortium name="US DOE Joint Genome Institute (JGI-PGF)"/>
            <person name="Walter F."/>
            <person name="Albersmeier A."/>
            <person name="Kalinowski J."/>
            <person name="Ruckert C."/>
        </authorList>
    </citation>
    <scope>NUCLEOTIDE SEQUENCE</scope>
    <source>
        <strain evidence="2">CGMCC 1.12698</strain>
    </source>
</reference>
<feature type="transmembrane region" description="Helical" evidence="1">
    <location>
        <begin position="211"/>
        <end position="237"/>
    </location>
</feature>
<name>A0A917AX82_9BACI</name>
<comment type="caution">
    <text evidence="2">The sequence shown here is derived from an EMBL/GenBank/DDBJ whole genome shotgun (WGS) entry which is preliminary data.</text>
</comment>
<feature type="transmembrane region" description="Helical" evidence="1">
    <location>
        <begin position="338"/>
        <end position="360"/>
    </location>
</feature>
<evidence type="ECO:0000256" key="1">
    <source>
        <dbReference type="SAM" id="Phobius"/>
    </source>
</evidence>
<dbReference type="GO" id="GO:0140359">
    <property type="term" value="F:ABC-type transporter activity"/>
    <property type="evidence" value="ECO:0007669"/>
    <property type="project" value="InterPro"/>
</dbReference>
<gene>
    <name evidence="2" type="ORF">GCM10007140_38800</name>
</gene>
<dbReference type="AlphaFoldDB" id="A0A917AX82"/>
<dbReference type="RefSeq" id="WP_188390171.1">
    <property type="nucleotide sequence ID" value="NZ_BMFK01000011.1"/>
</dbReference>
<dbReference type="Pfam" id="PF12679">
    <property type="entry name" value="ABC2_membrane_2"/>
    <property type="match status" value="1"/>
</dbReference>
<evidence type="ECO:0000313" key="2">
    <source>
        <dbReference type="EMBL" id="GGE85660.1"/>
    </source>
</evidence>
<keyword evidence="3" id="KW-1185">Reference proteome</keyword>
<feature type="transmembrane region" description="Helical" evidence="1">
    <location>
        <begin position="300"/>
        <end position="318"/>
    </location>
</feature>
<dbReference type="EMBL" id="BMFK01000011">
    <property type="protein sequence ID" value="GGE85660.1"/>
    <property type="molecule type" value="Genomic_DNA"/>
</dbReference>
<reference evidence="2" key="2">
    <citation type="submission" date="2020-09" db="EMBL/GenBank/DDBJ databases">
        <authorList>
            <person name="Sun Q."/>
            <person name="Zhou Y."/>
        </authorList>
    </citation>
    <scope>NUCLEOTIDE SEQUENCE</scope>
    <source>
        <strain evidence="2">CGMCC 1.12698</strain>
    </source>
</reference>